<dbReference type="Proteomes" id="UP001295423">
    <property type="component" value="Unassembled WGS sequence"/>
</dbReference>
<evidence type="ECO:0008006" key="9">
    <source>
        <dbReference type="Google" id="ProtNLM"/>
    </source>
</evidence>
<dbReference type="PANTHER" id="PTHR11096:SF1">
    <property type="entry name" value="RNA 3'-TERMINAL PHOSPHATE CYCLASE-LIKE PROTEIN"/>
    <property type="match status" value="1"/>
</dbReference>
<dbReference type="InterPro" id="IPR013792">
    <property type="entry name" value="RNA3'P_cycl/enolpyr_Trfase_a/b"/>
</dbReference>
<dbReference type="Gene3D" id="3.30.360.20">
    <property type="entry name" value="RNA 3'-terminal phosphate cyclase, insert domain"/>
    <property type="match status" value="1"/>
</dbReference>
<dbReference type="InterPro" id="IPR000228">
    <property type="entry name" value="RNA3'_term_phos_cyc"/>
</dbReference>
<organism evidence="7 8">
    <name type="scientific">Cylindrotheca closterium</name>
    <dbReference type="NCBI Taxonomy" id="2856"/>
    <lineage>
        <taxon>Eukaryota</taxon>
        <taxon>Sar</taxon>
        <taxon>Stramenopiles</taxon>
        <taxon>Ochrophyta</taxon>
        <taxon>Bacillariophyta</taxon>
        <taxon>Bacillariophyceae</taxon>
        <taxon>Bacillariophycidae</taxon>
        <taxon>Bacillariales</taxon>
        <taxon>Bacillariaceae</taxon>
        <taxon>Cylindrotheca</taxon>
    </lineage>
</organism>
<protein>
    <recommendedName>
        <fullName evidence="9">RNA 3'-terminal-phosphate cyclase (ATP)</fullName>
    </recommendedName>
</protein>
<dbReference type="Gene3D" id="3.65.10.20">
    <property type="entry name" value="RNA 3'-terminal phosphate cyclase domain"/>
    <property type="match status" value="1"/>
</dbReference>
<evidence type="ECO:0000313" key="7">
    <source>
        <dbReference type="EMBL" id="CAJ1923620.1"/>
    </source>
</evidence>
<dbReference type="InterPro" id="IPR037136">
    <property type="entry name" value="RNA3'_phos_cyclase_dom_sf"/>
</dbReference>
<evidence type="ECO:0000256" key="2">
    <source>
        <dbReference type="ARBA" id="ARBA00007089"/>
    </source>
</evidence>
<keyword evidence="3" id="KW-0690">Ribosome biogenesis</keyword>
<feature type="domain" description="RNA 3'-terminal phosphate cyclase" evidence="5">
    <location>
        <begin position="9"/>
        <end position="347"/>
    </location>
</feature>
<evidence type="ECO:0000256" key="4">
    <source>
        <dbReference type="ARBA" id="ARBA00023242"/>
    </source>
</evidence>
<gene>
    <name evidence="7" type="ORF">CYCCA115_LOCUS1041</name>
</gene>
<evidence type="ECO:0000313" key="8">
    <source>
        <dbReference type="Proteomes" id="UP001295423"/>
    </source>
</evidence>
<dbReference type="GO" id="GO:0005730">
    <property type="term" value="C:nucleolus"/>
    <property type="evidence" value="ECO:0007669"/>
    <property type="project" value="UniProtKB-SubCell"/>
</dbReference>
<comment type="similarity">
    <text evidence="2">Belongs to the RNA 3'-terminal cyclase family. Type 2 subfamily.</text>
</comment>
<sequence length="374" mass="40874">MSKAIRFDDGATQFRQRLIASILSHRPVLIRNIRAEDLENPGLKDYEASFLRLLDSMTNGSKMEINNTGTQLRFQPGVLLGGDIQHQCPDSRSIGWFLEGIMPLAPFGKEELSIYFEGITDGCCELDPSADYLQKSAIPLFAKFGIGIDDDDSAVRIRVLQRAAAPTGGGKVHFQCPIVKELTPINFTDPGRIKRIRGTSISCKIVSSSMAARVAYAAKGVFHKVLPDVWIHTDAHTQKNHGCGPSPGLSLVVSTESTTGVILTAECCLNQAERGAELPEDLGQRGACLLLNEVQKGGCIDTSVQSLAFMWMTLTPEDVSRLRIGSLSPYSVETLRLLKKFFGIEFKLKADEDSKTILMSCLGTGYRNMAKAST</sequence>
<dbReference type="NCBIfam" id="TIGR03400">
    <property type="entry name" value="18S_RNA_Rcl1p"/>
    <property type="match status" value="1"/>
</dbReference>
<accession>A0AAD2FBH4</accession>
<comment type="caution">
    <text evidence="7">The sequence shown here is derived from an EMBL/GenBank/DDBJ whole genome shotgun (WGS) entry which is preliminary data.</text>
</comment>
<keyword evidence="8" id="KW-1185">Reference proteome</keyword>
<keyword evidence="4" id="KW-0539">Nucleus</keyword>
<dbReference type="InterPro" id="IPR023797">
    <property type="entry name" value="RNA3'_phos_cyclase_dom"/>
</dbReference>
<dbReference type="AlphaFoldDB" id="A0AAD2FBH4"/>
<reference evidence="7" key="1">
    <citation type="submission" date="2023-08" db="EMBL/GenBank/DDBJ databases">
        <authorList>
            <person name="Audoor S."/>
            <person name="Bilcke G."/>
        </authorList>
    </citation>
    <scope>NUCLEOTIDE SEQUENCE</scope>
</reference>
<evidence type="ECO:0000259" key="6">
    <source>
        <dbReference type="Pfam" id="PF05189"/>
    </source>
</evidence>
<evidence type="ECO:0000256" key="3">
    <source>
        <dbReference type="ARBA" id="ARBA00022517"/>
    </source>
</evidence>
<feature type="domain" description="RNA 3'-terminal phosphate cyclase insert" evidence="6">
    <location>
        <begin position="188"/>
        <end position="294"/>
    </location>
</feature>
<dbReference type="PANTHER" id="PTHR11096">
    <property type="entry name" value="RNA 3' TERMINAL PHOSPHATE CYCLASE"/>
    <property type="match status" value="1"/>
</dbReference>
<proteinExistence type="inferred from homology"/>
<evidence type="ECO:0000259" key="5">
    <source>
        <dbReference type="Pfam" id="PF01137"/>
    </source>
</evidence>
<name>A0AAD2FBH4_9STRA</name>
<dbReference type="GO" id="GO:0004521">
    <property type="term" value="F:RNA endonuclease activity"/>
    <property type="evidence" value="ECO:0007669"/>
    <property type="project" value="TreeGrafter"/>
</dbReference>
<comment type="subcellular location">
    <subcellularLocation>
        <location evidence="1">Nucleus</location>
        <location evidence="1">Nucleolus</location>
    </subcellularLocation>
</comment>
<dbReference type="GO" id="GO:0000479">
    <property type="term" value="P:endonucleolytic cleavage of tricistronic rRNA transcript (SSU-rRNA, 5.8S rRNA, LSU-rRNA)"/>
    <property type="evidence" value="ECO:0007669"/>
    <property type="project" value="TreeGrafter"/>
</dbReference>
<dbReference type="InterPro" id="IPR013791">
    <property type="entry name" value="RNA3'-term_phos_cycl_insert"/>
</dbReference>
<dbReference type="Pfam" id="PF05189">
    <property type="entry name" value="RTC_insert"/>
    <property type="match status" value="1"/>
</dbReference>
<dbReference type="InterPro" id="IPR016443">
    <property type="entry name" value="RNA3'_term_phos_cyc_type_2"/>
</dbReference>
<dbReference type="EMBL" id="CAKOGP040000002">
    <property type="protein sequence ID" value="CAJ1923620.1"/>
    <property type="molecule type" value="Genomic_DNA"/>
</dbReference>
<dbReference type="Pfam" id="PF01137">
    <property type="entry name" value="RTC"/>
    <property type="match status" value="1"/>
</dbReference>
<evidence type="ECO:0000256" key="1">
    <source>
        <dbReference type="ARBA" id="ARBA00004604"/>
    </source>
</evidence>
<dbReference type="SUPFAM" id="SSF55205">
    <property type="entry name" value="EPT/RTPC-like"/>
    <property type="match status" value="1"/>
</dbReference>
<dbReference type="InterPro" id="IPR036553">
    <property type="entry name" value="RPTC_insert"/>
</dbReference>